<reference evidence="2 3" key="1">
    <citation type="submission" date="2016-06" db="EMBL/GenBank/DDBJ databases">
        <title>Draft Genome Sequence of Tenacibaculum soleae UCD-KL19.</title>
        <authorList>
            <person name="Eisen J.A."/>
            <person name="Coil D.A."/>
            <person name="Lujan K.M."/>
        </authorList>
    </citation>
    <scope>NUCLEOTIDE SEQUENCE [LARGE SCALE GENOMIC DNA]</scope>
    <source>
        <strain evidence="2 3">UCD-KL19</strain>
    </source>
</reference>
<dbReference type="STRING" id="447689.BA195_13910"/>
<keyword evidence="1" id="KW-0812">Transmembrane</keyword>
<feature type="transmembrane region" description="Helical" evidence="1">
    <location>
        <begin position="62"/>
        <end position="81"/>
    </location>
</feature>
<gene>
    <name evidence="2" type="ORF">BA195_13910</name>
</gene>
<accession>A0A1B9XYQ9</accession>
<evidence type="ECO:0000313" key="3">
    <source>
        <dbReference type="Proteomes" id="UP000093186"/>
    </source>
</evidence>
<keyword evidence="1" id="KW-0472">Membrane</keyword>
<keyword evidence="3" id="KW-1185">Reference proteome</keyword>
<feature type="transmembrane region" description="Helical" evidence="1">
    <location>
        <begin position="12"/>
        <end position="31"/>
    </location>
</feature>
<organism evidence="2 3">
    <name type="scientific">Tenacibaculum soleae</name>
    <dbReference type="NCBI Taxonomy" id="447689"/>
    <lineage>
        <taxon>Bacteria</taxon>
        <taxon>Pseudomonadati</taxon>
        <taxon>Bacteroidota</taxon>
        <taxon>Flavobacteriia</taxon>
        <taxon>Flavobacteriales</taxon>
        <taxon>Flavobacteriaceae</taxon>
        <taxon>Tenacibaculum</taxon>
    </lineage>
</organism>
<evidence type="ECO:0000313" key="2">
    <source>
        <dbReference type="EMBL" id="OCK42684.1"/>
    </source>
</evidence>
<proteinExistence type="predicted"/>
<dbReference type="InterPro" id="IPR031709">
    <property type="entry name" value="PutAbiC"/>
</dbReference>
<dbReference type="AlphaFoldDB" id="A0A1B9XYQ9"/>
<name>A0A1B9XYQ9_9FLAO</name>
<dbReference type="Pfam" id="PF16872">
    <property type="entry name" value="putAbiC"/>
    <property type="match status" value="1"/>
</dbReference>
<keyword evidence="1" id="KW-1133">Transmembrane helix</keyword>
<dbReference type="RefSeq" id="WP_068704870.1">
    <property type="nucleotide sequence ID" value="NZ_MAKX01000008.1"/>
</dbReference>
<dbReference type="OrthoDB" id="6678638at2"/>
<protein>
    <recommendedName>
        <fullName evidence="4">Phage abortive infection protein</fullName>
    </recommendedName>
</protein>
<evidence type="ECO:0000256" key="1">
    <source>
        <dbReference type="SAM" id="Phobius"/>
    </source>
</evidence>
<comment type="caution">
    <text evidence="2">The sequence shown here is derived from an EMBL/GenBank/DDBJ whole genome shotgun (WGS) entry which is preliminary data.</text>
</comment>
<dbReference type="Proteomes" id="UP000093186">
    <property type="component" value="Unassembled WGS sequence"/>
</dbReference>
<evidence type="ECO:0008006" key="4">
    <source>
        <dbReference type="Google" id="ProtNLM"/>
    </source>
</evidence>
<dbReference type="EMBL" id="MAKX01000008">
    <property type="protein sequence ID" value="OCK42684.1"/>
    <property type="molecule type" value="Genomic_DNA"/>
</dbReference>
<sequence>MKKKEKDYKLLIIFGALFIIISLWLLSWYYTNSKFPYSDCMPQKDISRIISERGAFGDKFGFINSLFSGLALTGIIISIYFQQKELSLQREELIETREEFKDQNFQTTYFNLVKTQREIALEINSTVWNLKNYKEELSKELNGRDFFIESRKELKKINDSLKHKDYLQYTSWNDIMEYAYEDEIEPQSEEESIFLFEQRKQAYNLFTYKIEKKVWEKSKLNSDKENAKLIYNIFLNRHHFVIGHYFRHLYHILNFLNEKEIERKKDKTEAEIAEIEKEFRSYANFAQAQMSTPELFLTFYNCIVYPKLEKLVIKYDFIENLNIENLIDEKHNCFEGIKLKRKVRL</sequence>